<dbReference type="AlphaFoldDB" id="A0AAU8A5U9"/>
<protein>
    <submittedName>
        <fullName evidence="2">Uncharacterized protein</fullName>
    </submittedName>
</protein>
<gene>
    <name evidence="2" type="ORF">PUP29_07895</name>
</gene>
<keyword evidence="1" id="KW-1133">Transmembrane helix</keyword>
<name>A0AAU8A5U9_9FIRM</name>
<dbReference type="EMBL" id="CP117826">
    <property type="protein sequence ID" value="XCC61451.1"/>
    <property type="molecule type" value="Genomic_DNA"/>
</dbReference>
<keyword evidence="1" id="KW-0812">Transmembrane</keyword>
<keyword evidence="1" id="KW-0472">Membrane</keyword>
<reference evidence="2" key="1">
    <citation type="submission" date="2023-02" db="EMBL/GenBank/DDBJ databases">
        <title>Gut commensal Christensenella minuta modulates host metabolism via a new class of secondary bile acids.</title>
        <authorList>
            <person name="Liu C."/>
        </authorList>
    </citation>
    <scope>NUCLEOTIDE SEQUENCE</scope>
    <source>
        <strain evidence="2">CA70</strain>
    </source>
</reference>
<dbReference type="RefSeq" id="WP_353422921.1">
    <property type="nucleotide sequence ID" value="NZ_CP117826.1"/>
</dbReference>
<feature type="transmembrane region" description="Helical" evidence="1">
    <location>
        <begin position="6"/>
        <end position="23"/>
    </location>
</feature>
<sequence>MMSGFAKGLLVGLGVSAVGFYLYKKNEQKVDSFLRGHGFPVPESGRMELADLSLEELMETKEDIEDIIAEREMSGESSVITCTAAPAAEEAALPEAKKAKK</sequence>
<evidence type="ECO:0000313" key="2">
    <source>
        <dbReference type="EMBL" id="XCC61451.1"/>
    </source>
</evidence>
<organism evidence="2">
    <name type="scientific">Christensenella massiliensis</name>
    <dbReference type="NCBI Taxonomy" id="1805714"/>
    <lineage>
        <taxon>Bacteria</taxon>
        <taxon>Bacillati</taxon>
        <taxon>Bacillota</taxon>
        <taxon>Clostridia</taxon>
        <taxon>Christensenellales</taxon>
        <taxon>Christensenellaceae</taxon>
        <taxon>Christensenella</taxon>
    </lineage>
</organism>
<accession>A0AAU8A5U9</accession>
<proteinExistence type="predicted"/>
<evidence type="ECO:0000256" key="1">
    <source>
        <dbReference type="SAM" id="Phobius"/>
    </source>
</evidence>